<dbReference type="InterPro" id="IPR023187">
    <property type="entry name" value="Tscrpt_reg_MarR-type_CS"/>
</dbReference>
<evidence type="ECO:0000256" key="3">
    <source>
        <dbReference type="ARBA" id="ARBA00023163"/>
    </source>
</evidence>
<dbReference type="SMART" id="SM00347">
    <property type="entry name" value="HTH_MARR"/>
    <property type="match status" value="1"/>
</dbReference>
<feature type="compositionally biased region" description="Polar residues" evidence="4">
    <location>
        <begin position="1"/>
        <end position="11"/>
    </location>
</feature>
<dbReference type="InterPro" id="IPR036388">
    <property type="entry name" value="WH-like_DNA-bd_sf"/>
</dbReference>
<dbReference type="PRINTS" id="PR00598">
    <property type="entry name" value="HTHMARR"/>
</dbReference>
<dbReference type="InterPro" id="IPR036390">
    <property type="entry name" value="WH_DNA-bd_sf"/>
</dbReference>
<keyword evidence="1" id="KW-0805">Transcription regulation</keyword>
<dbReference type="PANTHER" id="PTHR39515">
    <property type="entry name" value="CONSERVED PROTEIN"/>
    <property type="match status" value="1"/>
</dbReference>
<feature type="region of interest" description="Disordered" evidence="4">
    <location>
        <begin position="1"/>
        <end position="24"/>
    </location>
</feature>
<name>A0A7W3ISY2_9ACTN</name>
<keyword evidence="7" id="KW-1185">Reference proteome</keyword>
<dbReference type="SUPFAM" id="SSF46785">
    <property type="entry name" value="Winged helix' DNA-binding domain"/>
    <property type="match status" value="1"/>
</dbReference>
<dbReference type="EMBL" id="JACGWT010000003">
    <property type="protein sequence ID" value="MBA8794677.1"/>
    <property type="molecule type" value="Genomic_DNA"/>
</dbReference>
<gene>
    <name evidence="6" type="ORF">FHX74_002296</name>
</gene>
<feature type="domain" description="HTH marR-type" evidence="5">
    <location>
        <begin position="26"/>
        <end position="155"/>
    </location>
</feature>
<dbReference type="PROSITE" id="PS50995">
    <property type="entry name" value="HTH_MARR_2"/>
    <property type="match status" value="1"/>
</dbReference>
<dbReference type="Proteomes" id="UP000523079">
    <property type="component" value="Unassembled WGS sequence"/>
</dbReference>
<evidence type="ECO:0000256" key="4">
    <source>
        <dbReference type="SAM" id="MobiDB-lite"/>
    </source>
</evidence>
<dbReference type="InterPro" id="IPR052526">
    <property type="entry name" value="HTH-type_Bedaq_tolerance"/>
</dbReference>
<evidence type="ECO:0000313" key="6">
    <source>
        <dbReference type="EMBL" id="MBA8794677.1"/>
    </source>
</evidence>
<dbReference type="PANTHER" id="PTHR39515:SF2">
    <property type="entry name" value="HTH-TYPE TRANSCRIPTIONAL REGULATOR RV0880"/>
    <property type="match status" value="1"/>
</dbReference>
<sequence>MSTREVVQQSTKDLHAPNLRSTPGLASALRPSILRLARRLRQMRDESAELNSNQLSAMSVLFNHGDQLMGELAEREKVRPPSMTRIVNDLEEGGYVTRQPGPHDKRQSLVSLTDRGRDMIIANRRRRDSWLAVRLAELTPAERDILRQAVPILEKVNHA</sequence>
<keyword evidence="2 6" id="KW-0238">DNA-binding</keyword>
<evidence type="ECO:0000256" key="1">
    <source>
        <dbReference type="ARBA" id="ARBA00023015"/>
    </source>
</evidence>
<accession>A0A7W3ISY2</accession>
<protein>
    <submittedName>
        <fullName evidence="6">DNA-binding MarR family transcriptional regulator</fullName>
    </submittedName>
</protein>
<proteinExistence type="predicted"/>
<dbReference type="RefSeq" id="WP_328823771.1">
    <property type="nucleotide sequence ID" value="NZ_JACGWT010000003.1"/>
</dbReference>
<evidence type="ECO:0000313" key="7">
    <source>
        <dbReference type="Proteomes" id="UP000523079"/>
    </source>
</evidence>
<comment type="caution">
    <text evidence="6">The sequence shown here is derived from an EMBL/GenBank/DDBJ whole genome shotgun (WGS) entry which is preliminary data.</text>
</comment>
<organism evidence="6 7">
    <name type="scientific">Microlunatus kandeliicorticis</name>
    <dbReference type="NCBI Taxonomy" id="1759536"/>
    <lineage>
        <taxon>Bacteria</taxon>
        <taxon>Bacillati</taxon>
        <taxon>Actinomycetota</taxon>
        <taxon>Actinomycetes</taxon>
        <taxon>Propionibacteriales</taxon>
        <taxon>Propionibacteriaceae</taxon>
        <taxon>Microlunatus</taxon>
    </lineage>
</organism>
<dbReference type="GO" id="GO:0003700">
    <property type="term" value="F:DNA-binding transcription factor activity"/>
    <property type="evidence" value="ECO:0007669"/>
    <property type="project" value="InterPro"/>
</dbReference>
<dbReference type="PROSITE" id="PS01117">
    <property type="entry name" value="HTH_MARR_1"/>
    <property type="match status" value="1"/>
</dbReference>
<evidence type="ECO:0000256" key="2">
    <source>
        <dbReference type="ARBA" id="ARBA00023125"/>
    </source>
</evidence>
<keyword evidence="3" id="KW-0804">Transcription</keyword>
<dbReference type="Pfam" id="PF01047">
    <property type="entry name" value="MarR"/>
    <property type="match status" value="1"/>
</dbReference>
<evidence type="ECO:0000259" key="5">
    <source>
        <dbReference type="PROSITE" id="PS50995"/>
    </source>
</evidence>
<dbReference type="Gene3D" id="1.10.10.10">
    <property type="entry name" value="Winged helix-like DNA-binding domain superfamily/Winged helix DNA-binding domain"/>
    <property type="match status" value="1"/>
</dbReference>
<dbReference type="AlphaFoldDB" id="A0A7W3ISY2"/>
<reference evidence="6 7" key="1">
    <citation type="submission" date="2020-07" db="EMBL/GenBank/DDBJ databases">
        <title>Sequencing the genomes of 1000 actinobacteria strains.</title>
        <authorList>
            <person name="Klenk H.-P."/>
        </authorList>
    </citation>
    <scope>NUCLEOTIDE SEQUENCE [LARGE SCALE GENOMIC DNA]</scope>
    <source>
        <strain evidence="6 7">DSM 100723</strain>
    </source>
</reference>
<dbReference type="GO" id="GO:0003677">
    <property type="term" value="F:DNA binding"/>
    <property type="evidence" value="ECO:0007669"/>
    <property type="project" value="UniProtKB-KW"/>
</dbReference>
<dbReference type="InterPro" id="IPR000835">
    <property type="entry name" value="HTH_MarR-typ"/>
</dbReference>